<evidence type="ECO:0000256" key="1">
    <source>
        <dbReference type="SAM" id="SignalP"/>
    </source>
</evidence>
<dbReference type="InParanoid" id="A0A1Y2LX52"/>
<keyword evidence="1" id="KW-0732">Signal</keyword>
<protein>
    <submittedName>
        <fullName evidence="2">Uncharacterized protein</fullName>
    </submittedName>
</protein>
<keyword evidence="3" id="KW-1185">Reference proteome</keyword>
<evidence type="ECO:0000313" key="2">
    <source>
        <dbReference type="EMBL" id="OSS48411.1"/>
    </source>
</evidence>
<name>A0A1Y2LX52_EPING</name>
<feature type="signal peptide" evidence="1">
    <location>
        <begin position="1"/>
        <end position="28"/>
    </location>
</feature>
<feature type="chain" id="PRO_5012237627" evidence="1">
    <location>
        <begin position="29"/>
        <end position="117"/>
    </location>
</feature>
<gene>
    <name evidence="2" type="ORF">B5807_07660</name>
</gene>
<accession>A0A1Y2LX52</accession>
<evidence type="ECO:0000313" key="3">
    <source>
        <dbReference type="Proteomes" id="UP000193240"/>
    </source>
</evidence>
<proteinExistence type="predicted"/>
<dbReference type="Proteomes" id="UP000193240">
    <property type="component" value="Unassembled WGS sequence"/>
</dbReference>
<dbReference type="AlphaFoldDB" id="A0A1Y2LX52"/>
<organism evidence="2 3">
    <name type="scientific">Epicoccum nigrum</name>
    <name type="common">Soil fungus</name>
    <name type="synonym">Epicoccum purpurascens</name>
    <dbReference type="NCBI Taxonomy" id="105696"/>
    <lineage>
        <taxon>Eukaryota</taxon>
        <taxon>Fungi</taxon>
        <taxon>Dikarya</taxon>
        <taxon>Ascomycota</taxon>
        <taxon>Pezizomycotina</taxon>
        <taxon>Dothideomycetes</taxon>
        <taxon>Pleosporomycetidae</taxon>
        <taxon>Pleosporales</taxon>
        <taxon>Pleosporineae</taxon>
        <taxon>Didymellaceae</taxon>
        <taxon>Epicoccum</taxon>
    </lineage>
</organism>
<sequence length="117" mass="13801">MDSLIPPILMQQLWWVLIQLLWLQPEQERNLLEYRTAIRKADENSLNPGYQTELFDWENRKEIAAQLNGFLQELAKEPLYAKLVLTCEGLKERPKISFETKIPGQPYIKEIETICAR</sequence>
<dbReference type="EMBL" id="KZ107846">
    <property type="protein sequence ID" value="OSS48411.1"/>
    <property type="molecule type" value="Genomic_DNA"/>
</dbReference>
<reference evidence="2 3" key="1">
    <citation type="journal article" date="2017" name="Genome Announc.">
        <title>Genome sequence of the saprophytic ascomycete Epicoccum nigrum ICMP 19927 strain isolated from New Zealand.</title>
        <authorList>
            <person name="Fokin M."/>
            <person name="Fleetwood D."/>
            <person name="Weir B.S."/>
            <person name="Villas-Boas S.G."/>
        </authorList>
    </citation>
    <scope>NUCLEOTIDE SEQUENCE [LARGE SCALE GENOMIC DNA]</scope>
    <source>
        <strain evidence="2 3">ICMP 19927</strain>
    </source>
</reference>